<evidence type="ECO:0000313" key="1">
    <source>
        <dbReference type="EMBL" id="RIH88684.1"/>
    </source>
</evidence>
<reference evidence="1 2" key="1">
    <citation type="submission" date="2018-08" db="EMBL/GenBank/DDBJ databases">
        <title>Meiothermus roseus NBRC 110900 genome sequencing project.</title>
        <authorList>
            <person name="Da Costa M.S."/>
            <person name="Albuquerque L."/>
            <person name="Raposo P."/>
            <person name="Froufe H.J.C."/>
            <person name="Barroso C.S."/>
            <person name="Egas C."/>
        </authorList>
    </citation>
    <scope>NUCLEOTIDE SEQUENCE [LARGE SCALE GENOMIC DNA]</scope>
    <source>
        <strain evidence="1 2">NBRC 110900</strain>
    </source>
</reference>
<gene>
    <name evidence="1" type="ORF">Mrose_00717</name>
</gene>
<dbReference type="EMBL" id="QWLA01000008">
    <property type="protein sequence ID" value="RIH88684.1"/>
    <property type="molecule type" value="Genomic_DNA"/>
</dbReference>
<dbReference type="Proteomes" id="UP000265341">
    <property type="component" value="Unassembled WGS sequence"/>
</dbReference>
<dbReference type="AlphaFoldDB" id="A0A399EVU8"/>
<protein>
    <submittedName>
        <fullName evidence="1">Uncharacterized protein</fullName>
    </submittedName>
</protein>
<accession>A0A399EVU8</accession>
<dbReference type="RefSeq" id="WP_119276057.1">
    <property type="nucleotide sequence ID" value="NZ_QWLA01000008.1"/>
</dbReference>
<comment type="caution">
    <text evidence="1">The sequence shown here is derived from an EMBL/GenBank/DDBJ whole genome shotgun (WGS) entry which is preliminary data.</text>
</comment>
<sequence length="125" mass="14687">MRKPHFNFNFTLAFGTTPEAVRREIGTLEAILGGKLPERGPFNPHHVPKALIPYRVAALRDLESAYLGEYLRLEDEVLQTNRRKLHRLMADLWYAQHPRADEATVRLWQEAVEYFDPKRKERGYL</sequence>
<keyword evidence="2" id="KW-1185">Reference proteome</keyword>
<evidence type="ECO:0000313" key="2">
    <source>
        <dbReference type="Proteomes" id="UP000265341"/>
    </source>
</evidence>
<organism evidence="1 2">
    <name type="scientific">Calidithermus roseus</name>
    <dbReference type="NCBI Taxonomy" id="1644118"/>
    <lineage>
        <taxon>Bacteria</taxon>
        <taxon>Thermotogati</taxon>
        <taxon>Deinococcota</taxon>
        <taxon>Deinococci</taxon>
        <taxon>Thermales</taxon>
        <taxon>Thermaceae</taxon>
        <taxon>Calidithermus</taxon>
    </lineage>
</organism>
<name>A0A399EVU8_9DEIN</name>
<proteinExistence type="predicted"/>